<reference evidence="2" key="1">
    <citation type="submission" date="2022-01" db="EMBL/GenBank/DDBJ databases">
        <authorList>
            <person name="Jo J.-H."/>
            <person name="Im W.-T."/>
        </authorList>
    </citation>
    <scope>NUCLEOTIDE SEQUENCE</scope>
    <source>
        <strain evidence="2">XY25</strain>
    </source>
</reference>
<accession>A0ABS9JZQ2</accession>
<feature type="transmembrane region" description="Helical" evidence="1">
    <location>
        <begin position="12"/>
        <end position="35"/>
    </location>
</feature>
<sequence length="70" mass="7272">MNATLLPLGRLAGFIGFLLCLVAGLARLAGMHWFAGFEIVTVLQIGIGGMVFGCFCLLVALTGSARQDSA</sequence>
<proteinExistence type="predicted"/>
<keyword evidence="1" id="KW-0812">Transmembrane</keyword>
<dbReference type="Proteomes" id="UP001165384">
    <property type="component" value="Unassembled WGS sequence"/>
</dbReference>
<gene>
    <name evidence="2" type="ORF">LZ012_05150</name>
</gene>
<dbReference type="EMBL" id="JAKLTN010000001">
    <property type="protein sequence ID" value="MCG2576377.1"/>
    <property type="molecule type" value="Genomic_DNA"/>
</dbReference>
<name>A0ABS9JZQ2_9RHOO</name>
<feature type="transmembrane region" description="Helical" evidence="1">
    <location>
        <begin position="41"/>
        <end position="61"/>
    </location>
</feature>
<dbReference type="RefSeq" id="WP_275708239.1">
    <property type="nucleotide sequence ID" value="NZ_JAKLTN010000001.1"/>
</dbReference>
<protein>
    <submittedName>
        <fullName evidence="2">Uncharacterized protein</fullName>
    </submittedName>
</protein>
<keyword evidence="1" id="KW-1133">Transmembrane helix</keyword>
<evidence type="ECO:0000313" key="2">
    <source>
        <dbReference type="EMBL" id="MCG2576377.1"/>
    </source>
</evidence>
<evidence type="ECO:0000256" key="1">
    <source>
        <dbReference type="SAM" id="Phobius"/>
    </source>
</evidence>
<evidence type="ECO:0000313" key="3">
    <source>
        <dbReference type="Proteomes" id="UP001165384"/>
    </source>
</evidence>
<keyword evidence="3" id="KW-1185">Reference proteome</keyword>
<keyword evidence="1" id="KW-0472">Membrane</keyword>
<comment type="caution">
    <text evidence="2">The sequence shown here is derived from an EMBL/GenBank/DDBJ whole genome shotgun (WGS) entry which is preliminary data.</text>
</comment>
<organism evidence="2 3">
    <name type="scientific">Dechloromonas hankyongensis</name>
    <dbReference type="NCBI Taxonomy" id="2908002"/>
    <lineage>
        <taxon>Bacteria</taxon>
        <taxon>Pseudomonadati</taxon>
        <taxon>Pseudomonadota</taxon>
        <taxon>Betaproteobacteria</taxon>
        <taxon>Rhodocyclales</taxon>
        <taxon>Azonexaceae</taxon>
        <taxon>Dechloromonas</taxon>
    </lineage>
</organism>